<dbReference type="InterPro" id="IPR000477">
    <property type="entry name" value="RT_dom"/>
</dbReference>
<dbReference type="CDD" id="cd10442">
    <property type="entry name" value="GIY-YIG_PLEs"/>
    <property type="match status" value="1"/>
</dbReference>
<reference evidence="4" key="1">
    <citation type="journal article" date="2010" name="Science">
        <title>The genome of the Western clawed frog Xenopus tropicalis.</title>
        <authorList>
            <person name="Hellsten U."/>
            <person name="Harland R.M."/>
            <person name="Gilchrist M.J."/>
            <person name="Hendrix D."/>
            <person name="Jurka J."/>
            <person name="Kapitonov V."/>
            <person name="Ovcharenko I."/>
            <person name="Putnam N.H."/>
            <person name="Shu S."/>
            <person name="Taher L."/>
            <person name="Blitz I.L."/>
            <person name="Blumberg B."/>
            <person name="Dichmann D.S."/>
            <person name="Dubchak I."/>
            <person name="Amaya E."/>
            <person name="Detter J.C."/>
            <person name="Fletcher R."/>
            <person name="Gerhard D.S."/>
            <person name="Goodstein D."/>
            <person name="Graves T."/>
            <person name="Grigoriev I.V."/>
            <person name="Grimwood J."/>
            <person name="Kawashima T."/>
            <person name="Lindquist E."/>
            <person name="Lucas S.M."/>
            <person name="Mead P.E."/>
            <person name="Mitros T."/>
            <person name="Ogino H."/>
            <person name="Ohta Y."/>
            <person name="Poliakov A.V."/>
            <person name="Pollet N."/>
            <person name="Robert J."/>
            <person name="Salamov A."/>
            <person name="Sater A.K."/>
            <person name="Schmutz J."/>
            <person name="Terry A."/>
            <person name="Vize P.D."/>
            <person name="Warren W.C."/>
            <person name="Wells D."/>
            <person name="Wills A."/>
            <person name="Wilson R.K."/>
            <person name="Zimmerman L.B."/>
            <person name="Zorn A.M."/>
            <person name="Grainger R."/>
            <person name="Grammer T."/>
            <person name="Khokha M.K."/>
            <person name="Richardson P.M."/>
            <person name="Rokhsar D.S."/>
        </authorList>
    </citation>
    <scope>NUCLEOTIDE SEQUENCE [LARGE SCALE GENOMIC DNA]</scope>
    <source>
        <strain evidence="4">Nigerian</strain>
    </source>
</reference>
<feature type="domain" description="Reverse transcriptase" evidence="3">
    <location>
        <begin position="229"/>
        <end position="474"/>
    </location>
</feature>
<feature type="region of interest" description="Disordered" evidence="1">
    <location>
        <begin position="1"/>
        <end position="42"/>
    </location>
</feature>
<dbReference type="PROSITE" id="PS50878">
    <property type="entry name" value="RT_POL"/>
    <property type="match status" value="1"/>
</dbReference>
<evidence type="ECO:0000259" key="2">
    <source>
        <dbReference type="PROSITE" id="PS50164"/>
    </source>
</evidence>
<dbReference type="PANTHER" id="PTHR21301">
    <property type="entry name" value="REVERSE TRANSCRIPTASE"/>
    <property type="match status" value="1"/>
</dbReference>
<dbReference type="InterPro" id="IPR058912">
    <property type="entry name" value="HTH_animal"/>
</dbReference>
<organism evidence="4">
    <name type="scientific">Xenopus tropicalis</name>
    <name type="common">Western clawed frog</name>
    <name type="synonym">Silurana tropicalis</name>
    <dbReference type="NCBI Taxonomy" id="8364"/>
    <lineage>
        <taxon>Eukaryota</taxon>
        <taxon>Metazoa</taxon>
        <taxon>Chordata</taxon>
        <taxon>Craniata</taxon>
        <taxon>Vertebrata</taxon>
        <taxon>Euteleostomi</taxon>
        <taxon>Amphibia</taxon>
        <taxon>Batrachia</taxon>
        <taxon>Anura</taxon>
        <taxon>Pipoidea</taxon>
        <taxon>Pipidae</taxon>
        <taxon>Xenopodinae</taxon>
        <taxon>Xenopus</taxon>
        <taxon>Silurana</taxon>
    </lineage>
</organism>
<dbReference type="GeneTree" id="ENSGT00840000129931"/>
<dbReference type="PANTHER" id="PTHR21301:SF14">
    <property type="match status" value="1"/>
</dbReference>
<sequence>MCYTGRGSTGNSQSEPFFRDRHRKRKYTRRGGGGKSQGQTSQKADTVIFNLSQHVLTPGEVSLLSRGLSFVPVNKKDPFDLEVDLFKFQRKLKLRDHFKDSQDKPGEKFRPVSTFEPPNTATSIKTFSQIVQRDCNDILKKPKKFFPNLTKAERDAIISLRNDKQLIVRPADKGGAVVLLDLAYYRQEVLQQLSNIHVYDRLPGDPTYKFKQKLDIELELALSANWISQDCYNFLTIKFPRCPAIYTLPKIHKNLSAPPGRPIISARGSLFSNVAIFLDSFLQPLCARMRSYVADTASLLEILRHIGPLPENTLFVTLDVCNLYTIIPLNEGLAACKEALIEGHQGLPPVEFLCSLLRLVFTCNYFRFERTFYLQKTGTAMGSNVAPSYANLYMNFFELEFIYPVYSTQLLLYCRYIDDIFILWRGDHIGVESFVASLNALSTPVKFTLNYAKDTIDFLDVRIYRTSTGVGTTLYRKETDRNTLLHAHSFHPPSVIKSIPYTQFLRVFRINTDFATASQQALEMCNRFISRGYTADFLHNEMEKAIKRIHDGSLETSSNKIQHDRMTFVTDYTPMSHDINNVLKRHWPILQLDSGLPFTKMSPPMCAYRRGRSLRDILMVTDLKHEPGGTWLKPGKPGCFKCGGCITCGCLITGNTFAHPHTGKKYLIKHRLTCVSDYVIYCIMCPCGLYYIGKCVTSFRIRMNNHRSVIRAALASGKSDIPLARHFAQQKHSLPMLRAILIDHIPVLSRGGDRSRLLLQREAQWIRRLDTIAPRGLNEMFSLSCFL</sequence>
<evidence type="ECO:0000313" key="4">
    <source>
        <dbReference type="Ensembl" id="ENSXETP00000107932"/>
    </source>
</evidence>
<proteinExistence type="predicted"/>
<dbReference type="InterPro" id="IPR000305">
    <property type="entry name" value="GIY-YIG_endonuc"/>
</dbReference>
<accession>A0A803JJ24</accession>
<dbReference type="Ensembl" id="ENSXETT00000108256">
    <property type="protein sequence ID" value="ENSXETP00000107932"/>
    <property type="gene ID" value="ENSXETG00000043355"/>
</dbReference>
<evidence type="ECO:0000256" key="1">
    <source>
        <dbReference type="SAM" id="MobiDB-lite"/>
    </source>
</evidence>
<feature type="compositionally biased region" description="Basic residues" evidence="1">
    <location>
        <begin position="20"/>
        <end position="29"/>
    </location>
</feature>
<dbReference type="PROSITE" id="PS50164">
    <property type="entry name" value="GIY_YIG"/>
    <property type="match status" value="1"/>
</dbReference>
<evidence type="ECO:0008006" key="5">
    <source>
        <dbReference type="Google" id="ProtNLM"/>
    </source>
</evidence>
<feature type="domain" description="GIY-YIG" evidence="2">
    <location>
        <begin position="676"/>
        <end position="778"/>
    </location>
</feature>
<dbReference type="Pfam" id="PF00078">
    <property type="entry name" value="RVT_1"/>
    <property type="match status" value="1"/>
</dbReference>
<dbReference type="Pfam" id="PF26215">
    <property type="entry name" value="HTH_animal"/>
    <property type="match status" value="1"/>
</dbReference>
<dbReference type="AlphaFoldDB" id="A0A803JJ24"/>
<reference evidence="4" key="2">
    <citation type="submission" date="2021-03" db="UniProtKB">
        <authorList>
            <consortium name="Ensembl"/>
        </authorList>
    </citation>
    <scope>IDENTIFICATION</scope>
</reference>
<evidence type="ECO:0000259" key="3">
    <source>
        <dbReference type="PROSITE" id="PS50878"/>
    </source>
</evidence>
<dbReference type="InParanoid" id="A0A803JJ24"/>
<protein>
    <recommendedName>
        <fullName evidence="5">Reverse transcriptase domain-containing protein</fullName>
    </recommendedName>
</protein>
<name>A0A803JJ24_XENTR</name>